<sequence length="235" mass="25575">MHDHAASRRAKSFLNNHHGRPLPCGCGSKNVSKTTRQRHLEGGGHMQAKVTAAEWAVNYTSRLLERFKRKRSTDGSGGSDAEGPTQKSVHVASPSPQASFAGEPMQLDHADSSPSLADTSGPQLQPPVPLAENLPYLLATRPHVLPTLSDDSADSRASDVSRSEPQLTFTDPGDADHDPELDDALLEHCELSAEEHLSEQGMNAIRAHNYKVNVDLGSRAYNKLRRAFPQLNVLH</sequence>
<reference evidence="2" key="1">
    <citation type="submission" date="2023-03" db="EMBL/GenBank/DDBJ databases">
        <title>Massive genome expansion in bonnet fungi (Mycena s.s.) driven by repeated elements and novel gene families across ecological guilds.</title>
        <authorList>
            <consortium name="Lawrence Berkeley National Laboratory"/>
            <person name="Harder C.B."/>
            <person name="Miyauchi S."/>
            <person name="Viragh M."/>
            <person name="Kuo A."/>
            <person name="Thoen E."/>
            <person name="Andreopoulos B."/>
            <person name="Lu D."/>
            <person name="Skrede I."/>
            <person name="Drula E."/>
            <person name="Henrissat B."/>
            <person name="Morin E."/>
            <person name="Kohler A."/>
            <person name="Barry K."/>
            <person name="LaButti K."/>
            <person name="Morin E."/>
            <person name="Salamov A."/>
            <person name="Lipzen A."/>
            <person name="Mereny Z."/>
            <person name="Hegedus B."/>
            <person name="Baldrian P."/>
            <person name="Stursova M."/>
            <person name="Weitz H."/>
            <person name="Taylor A."/>
            <person name="Grigoriev I.V."/>
            <person name="Nagy L.G."/>
            <person name="Martin F."/>
            <person name="Kauserud H."/>
        </authorList>
    </citation>
    <scope>NUCLEOTIDE SEQUENCE</scope>
    <source>
        <strain evidence="2">9144</strain>
    </source>
</reference>
<organism evidence="2 3">
    <name type="scientific">Mycena pura</name>
    <dbReference type="NCBI Taxonomy" id="153505"/>
    <lineage>
        <taxon>Eukaryota</taxon>
        <taxon>Fungi</taxon>
        <taxon>Dikarya</taxon>
        <taxon>Basidiomycota</taxon>
        <taxon>Agaricomycotina</taxon>
        <taxon>Agaricomycetes</taxon>
        <taxon>Agaricomycetidae</taxon>
        <taxon>Agaricales</taxon>
        <taxon>Marasmiineae</taxon>
        <taxon>Mycenaceae</taxon>
        <taxon>Mycena</taxon>
    </lineage>
</organism>
<evidence type="ECO:0000256" key="1">
    <source>
        <dbReference type="SAM" id="MobiDB-lite"/>
    </source>
</evidence>
<dbReference type="EMBL" id="JARJCW010000165">
    <property type="protein sequence ID" value="KAJ7189824.1"/>
    <property type="molecule type" value="Genomic_DNA"/>
</dbReference>
<feature type="region of interest" description="Disordered" evidence="1">
    <location>
        <begin position="68"/>
        <end position="129"/>
    </location>
</feature>
<dbReference type="AlphaFoldDB" id="A0AAD6UP38"/>
<comment type="caution">
    <text evidence="2">The sequence shown here is derived from an EMBL/GenBank/DDBJ whole genome shotgun (WGS) entry which is preliminary data.</text>
</comment>
<keyword evidence="3" id="KW-1185">Reference proteome</keyword>
<accession>A0AAD6UP38</accession>
<gene>
    <name evidence="2" type="ORF">GGX14DRAFT_580380</name>
</gene>
<feature type="region of interest" description="Disordered" evidence="1">
    <location>
        <begin position="1"/>
        <end position="30"/>
    </location>
</feature>
<feature type="compositionally biased region" description="Polar residues" evidence="1">
    <location>
        <begin position="112"/>
        <end position="123"/>
    </location>
</feature>
<protein>
    <submittedName>
        <fullName evidence="2">Uncharacterized protein</fullName>
    </submittedName>
</protein>
<proteinExistence type="predicted"/>
<name>A0AAD6UP38_9AGAR</name>
<feature type="compositionally biased region" description="Basic and acidic residues" evidence="1">
    <location>
        <begin position="153"/>
        <end position="162"/>
    </location>
</feature>
<evidence type="ECO:0000313" key="3">
    <source>
        <dbReference type="Proteomes" id="UP001219525"/>
    </source>
</evidence>
<evidence type="ECO:0000313" key="2">
    <source>
        <dbReference type="EMBL" id="KAJ7189824.1"/>
    </source>
</evidence>
<dbReference type="Proteomes" id="UP001219525">
    <property type="component" value="Unassembled WGS sequence"/>
</dbReference>
<feature type="region of interest" description="Disordered" evidence="1">
    <location>
        <begin position="147"/>
        <end position="179"/>
    </location>
</feature>